<dbReference type="InterPro" id="IPR019931">
    <property type="entry name" value="LPXTG_anchor"/>
</dbReference>
<keyword evidence="1" id="KW-0134">Cell wall</keyword>
<evidence type="ECO:0000313" key="8">
    <source>
        <dbReference type="EMBL" id="RRC91744.1"/>
    </source>
</evidence>
<feature type="compositionally biased region" description="Low complexity" evidence="5">
    <location>
        <begin position="109"/>
        <end position="137"/>
    </location>
</feature>
<keyword evidence="6" id="KW-0812">Transmembrane</keyword>
<comment type="caution">
    <text evidence="8">The sequence shown here is derived from an EMBL/GenBank/DDBJ whole genome shotgun (WGS) entry which is preliminary data.</text>
</comment>
<evidence type="ECO:0000256" key="1">
    <source>
        <dbReference type="ARBA" id="ARBA00022512"/>
    </source>
</evidence>
<feature type="chain" id="PRO_5043714001" evidence="7">
    <location>
        <begin position="25"/>
        <end position="267"/>
    </location>
</feature>
<dbReference type="EMBL" id="RQZI01000007">
    <property type="protein sequence ID" value="RRC91744.1"/>
    <property type="molecule type" value="Genomic_DNA"/>
</dbReference>
<proteinExistence type="predicted"/>
<evidence type="ECO:0000256" key="5">
    <source>
        <dbReference type="SAM" id="MobiDB-lite"/>
    </source>
</evidence>
<evidence type="ECO:0000256" key="7">
    <source>
        <dbReference type="SAM" id="SignalP"/>
    </source>
</evidence>
<dbReference type="AlphaFoldDB" id="A0A3P1S3D8"/>
<keyword evidence="6" id="KW-0472">Membrane</keyword>
<feature type="signal peptide" evidence="7">
    <location>
        <begin position="1"/>
        <end position="24"/>
    </location>
</feature>
<keyword evidence="2" id="KW-0964">Secreted</keyword>
<gene>
    <name evidence="8" type="ORF">EII39_07075</name>
</gene>
<keyword evidence="6" id="KW-1133">Transmembrane helix</keyword>
<feature type="transmembrane region" description="Helical" evidence="6">
    <location>
        <begin position="241"/>
        <end position="261"/>
    </location>
</feature>
<feature type="compositionally biased region" description="Low complexity" evidence="5">
    <location>
        <begin position="75"/>
        <end position="91"/>
    </location>
</feature>
<dbReference type="PROSITE" id="PS50847">
    <property type="entry name" value="GRAM_POS_ANCHORING"/>
    <property type="match status" value="1"/>
</dbReference>
<feature type="compositionally biased region" description="Polar residues" evidence="5">
    <location>
        <begin position="30"/>
        <end position="74"/>
    </location>
</feature>
<accession>A0A3P1S3D8</accession>
<dbReference type="Proteomes" id="UP000277597">
    <property type="component" value="Unassembled WGS sequence"/>
</dbReference>
<organism evidence="8 9">
    <name type="scientific">Streptococcus sanguinis</name>
    <dbReference type="NCBI Taxonomy" id="1305"/>
    <lineage>
        <taxon>Bacteria</taxon>
        <taxon>Bacillati</taxon>
        <taxon>Bacillota</taxon>
        <taxon>Bacilli</taxon>
        <taxon>Lactobacillales</taxon>
        <taxon>Streptococcaceae</taxon>
        <taxon>Streptococcus</taxon>
    </lineage>
</organism>
<name>A0A3P1S3D8_STRSA</name>
<dbReference type="RefSeq" id="WP_124765390.1">
    <property type="nucleotide sequence ID" value="NZ_RQZI01000007.1"/>
</dbReference>
<evidence type="ECO:0000256" key="3">
    <source>
        <dbReference type="ARBA" id="ARBA00022729"/>
    </source>
</evidence>
<reference evidence="8 9" key="1">
    <citation type="submission" date="2018-11" db="EMBL/GenBank/DDBJ databases">
        <title>Genomes From Bacteria Associated with the Canine Oral Cavity: a Test Case for Automated Genome-Based Taxonomic Assignment.</title>
        <authorList>
            <person name="Coil D.A."/>
            <person name="Jospin G."/>
            <person name="Darling A.E."/>
            <person name="Wallis C."/>
            <person name="Davis I.J."/>
            <person name="Harris S."/>
            <person name="Eisen J.A."/>
            <person name="Holcombe L.J."/>
            <person name="O'Flynn C."/>
        </authorList>
    </citation>
    <scope>NUCLEOTIDE SEQUENCE [LARGE SCALE GENOMIC DNA]</scope>
    <source>
        <strain evidence="8 9">OH953</strain>
    </source>
</reference>
<dbReference type="Pfam" id="PF00746">
    <property type="entry name" value="Gram_pos_anchor"/>
    <property type="match status" value="1"/>
</dbReference>
<evidence type="ECO:0000256" key="2">
    <source>
        <dbReference type="ARBA" id="ARBA00022525"/>
    </source>
</evidence>
<protein>
    <submittedName>
        <fullName evidence="8">LPXTG cell wall anchor domain-containing protein</fullName>
    </submittedName>
</protein>
<sequence length="267" mass="26993">MSKKTVLSFLTLSGLILASVPVAAEGTAPIDSSTPLEIVPPTSQAEATPTVPSSQKSASIQTTSPAAPNDSSDIPSTQPSQPGQPSQPSEPATQLNEPVTPVAPSEPASGTSSSSDSSSSSSSNQQPTSPSSGNQNSLKSQKPIENPDASTAPAYPVKQDDPNASANLSAISPAAPVVTESGYTIIGTFDSNPIIQNQDGSTAVVPADEVGAIVNPDKTVTVKTFSGEEKTLPITGEKTSAVGLIGGLILMLVSVLGYLGLKRKMKA</sequence>
<dbReference type="NCBIfam" id="TIGR01167">
    <property type="entry name" value="LPXTG_anchor"/>
    <property type="match status" value="1"/>
</dbReference>
<keyword evidence="4" id="KW-0572">Peptidoglycan-anchor</keyword>
<feature type="region of interest" description="Disordered" evidence="5">
    <location>
        <begin position="27"/>
        <end position="168"/>
    </location>
</feature>
<evidence type="ECO:0000313" key="9">
    <source>
        <dbReference type="Proteomes" id="UP000277597"/>
    </source>
</evidence>
<keyword evidence="3 7" id="KW-0732">Signal</keyword>
<evidence type="ECO:0000256" key="4">
    <source>
        <dbReference type="ARBA" id="ARBA00023088"/>
    </source>
</evidence>
<evidence type="ECO:0000256" key="6">
    <source>
        <dbReference type="SAM" id="Phobius"/>
    </source>
</evidence>